<protein>
    <recommendedName>
        <fullName evidence="7">GAGA-binding transcriptional activator</fullName>
    </recommendedName>
</protein>
<reference evidence="9" key="1">
    <citation type="submission" date="2007-06" db="EMBL/GenBank/DDBJ databases">
        <title>Full length cDNA sequences from Sitka Spruce (Picea sitchensis).</title>
        <authorList>
            <person name="Ralph S.G."/>
            <person name="Chun H.E."/>
            <person name="Liao N."/>
            <person name="Ali J."/>
            <person name="Reid K."/>
            <person name="Kolosova N."/>
            <person name="Cooper N."/>
            <person name="Cullis C."/>
            <person name="Jancsik S."/>
            <person name="Moore R."/>
            <person name="Mayo M."/>
            <person name="Wagner S."/>
            <person name="Holt R.A."/>
            <person name="Jones S.J.M."/>
            <person name="Marra M.A."/>
            <person name="Ritland C.E."/>
            <person name="Ritland K."/>
            <person name="Bohlmann J."/>
        </authorList>
    </citation>
    <scope>NUCLEOTIDE SEQUENCE</scope>
    <source>
        <tissue evidence="9">Bark</tissue>
    </source>
</reference>
<name>B8LRA8_PICSI</name>
<dbReference type="EMBL" id="FJ982282">
    <property type="protein sequence ID" value="ADV59365.1"/>
    <property type="molecule type" value="mRNA"/>
</dbReference>
<organism evidence="9">
    <name type="scientific">Picea sitchensis</name>
    <name type="common">Sitka spruce</name>
    <name type="synonym">Pinus sitchensis</name>
    <dbReference type="NCBI Taxonomy" id="3332"/>
    <lineage>
        <taxon>Eukaryota</taxon>
        <taxon>Viridiplantae</taxon>
        <taxon>Streptophyta</taxon>
        <taxon>Embryophyta</taxon>
        <taxon>Tracheophyta</taxon>
        <taxon>Spermatophyta</taxon>
        <taxon>Pinopsida</taxon>
        <taxon>Pinidae</taxon>
        <taxon>Conifers I</taxon>
        <taxon>Pinales</taxon>
        <taxon>Pinaceae</taxon>
        <taxon>Picea</taxon>
    </lineage>
</organism>
<dbReference type="PANTHER" id="PTHR31421">
    <property type="entry name" value="PROTEIN BASIC PENTACYSTEINE3"/>
    <property type="match status" value="1"/>
</dbReference>
<dbReference type="PANTHER" id="PTHR31421:SF2">
    <property type="entry name" value="PROTEIN BASIC PENTACYSTEINE6"/>
    <property type="match status" value="1"/>
</dbReference>
<evidence type="ECO:0000313" key="10">
    <source>
        <dbReference type="EMBL" id="ADV59365.1"/>
    </source>
</evidence>
<dbReference type="InterPro" id="IPR010409">
    <property type="entry name" value="GAGA-bd_tscrpt_act"/>
</dbReference>
<keyword evidence="4 7" id="KW-0238">DNA-binding</keyword>
<evidence type="ECO:0000256" key="5">
    <source>
        <dbReference type="ARBA" id="ARBA00023163"/>
    </source>
</evidence>
<evidence type="ECO:0000256" key="6">
    <source>
        <dbReference type="ARBA" id="ARBA00023242"/>
    </source>
</evidence>
<dbReference type="Pfam" id="PF06217">
    <property type="entry name" value="GAGA_bind"/>
    <property type="match status" value="1"/>
</dbReference>
<evidence type="ECO:0000256" key="3">
    <source>
        <dbReference type="ARBA" id="ARBA00023015"/>
    </source>
</evidence>
<dbReference type="AlphaFoldDB" id="B8LRA8"/>
<dbReference type="SMART" id="SM01226">
    <property type="entry name" value="GAGA_bind"/>
    <property type="match status" value="1"/>
</dbReference>
<keyword evidence="3 7" id="KW-0805">Transcription regulation</keyword>
<comment type="function">
    <text evidence="7">Transcriptional regulator that specifically binds to GA-rich elements (GAGA-repeats) present in regulatory sequences of genes involved in developmental processes.</text>
</comment>
<evidence type="ECO:0000256" key="1">
    <source>
        <dbReference type="ARBA" id="ARBA00004123"/>
    </source>
</evidence>
<accession>B8LRA8</accession>
<dbReference type="GO" id="GO:0043565">
    <property type="term" value="F:sequence-specific DNA binding"/>
    <property type="evidence" value="ECO:0007669"/>
    <property type="project" value="TreeGrafter"/>
</dbReference>
<evidence type="ECO:0000256" key="8">
    <source>
        <dbReference type="SAM" id="MobiDB-lite"/>
    </source>
</evidence>
<gene>
    <name evidence="10" type="primary">BBR/BPC2</name>
</gene>
<evidence type="ECO:0000256" key="2">
    <source>
        <dbReference type="ARBA" id="ARBA00007911"/>
    </source>
</evidence>
<keyword evidence="5 7" id="KW-0804">Transcription</keyword>
<dbReference type="EMBL" id="EF678431">
    <property type="protein sequence ID" value="ABR18188.1"/>
    <property type="molecule type" value="mRNA"/>
</dbReference>
<keyword evidence="6 7" id="KW-0539">Nucleus</keyword>
<comment type="subcellular location">
    <subcellularLocation>
        <location evidence="1 7">Nucleus</location>
    </subcellularLocation>
</comment>
<evidence type="ECO:0000256" key="7">
    <source>
        <dbReference type="RuleBase" id="RU367160"/>
    </source>
</evidence>
<comment type="similarity">
    <text evidence="2 7">Belongs to the BBR/BPC family.</text>
</comment>
<dbReference type="GO" id="GO:0009723">
    <property type="term" value="P:response to ethylene"/>
    <property type="evidence" value="ECO:0007669"/>
    <property type="project" value="TreeGrafter"/>
</dbReference>
<reference evidence="10" key="2">
    <citation type="submission" date="2009-04" db="EMBL/GenBank/DDBJ databases">
        <title>Phylogenetic analysis of plant specific BBR/BPC proteins.</title>
        <authorList>
            <person name="Wanke D."/>
            <person name="Bloss U."/>
            <person name="Brand L.H."/>
            <person name="Kohnen M.V."/>
            <person name="Hohenstatt M.L."/>
            <person name="Hummel S."/>
            <person name="Kilian J."/>
            <person name="Harter K."/>
            <person name="Berendzen K.W."/>
        </authorList>
    </citation>
    <scope>NUCLEOTIDE SEQUENCE</scope>
</reference>
<proteinExistence type="evidence at transcript level"/>
<dbReference type="OMA" id="STIPHEA"/>
<sequence length="334" mass="37024">MDDEDRKGVHPALNDEPLDEKCLKDYAMLRLISAKTERDAVIRERDKAIAEKKVAIAEKEAAYAQRDAAFAQRDEAIMERDAAFAALENARDERNRGWQAYKAQLAQMAASPHLTQIGACSRDPRIFQAINIHHDCTYGIGANEFPALTTGTSELGPVLECEAALKSSSEIVTREPKKGRRSKKNSQDVDGSIPLVPKSPSKKRRVRGQQSETPNGVEVGSEGKDCENNSAKSCVVYNPSMPIPYCSCTGANQPCYRWGNGGWQSACCTTMMSMYPLPMNPNKKGYRFPGRKMSAGAFQKLLVRLSLQGIDVTKPIDLKEHWAKHGTNRYVTIK</sequence>
<evidence type="ECO:0000256" key="4">
    <source>
        <dbReference type="ARBA" id="ARBA00023125"/>
    </source>
</evidence>
<evidence type="ECO:0000313" key="9">
    <source>
        <dbReference type="EMBL" id="ABR18188.1"/>
    </source>
</evidence>
<feature type="region of interest" description="Disordered" evidence="8">
    <location>
        <begin position="170"/>
        <end position="224"/>
    </location>
</feature>
<dbReference type="GO" id="GO:0005634">
    <property type="term" value="C:nucleus"/>
    <property type="evidence" value="ECO:0007669"/>
    <property type="project" value="UniProtKB-SubCell"/>
</dbReference>
<dbReference type="GO" id="GO:0003700">
    <property type="term" value="F:DNA-binding transcription factor activity"/>
    <property type="evidence" value="ECO:0007669"/>
    <property type="project" value="UniProtKB-UniRule"/>
</dbReference>